<feature type="region of interest" description="Disordered" evidence="1">
    <location>
        <begin position="168"/>
        <end position="202"/>
    </location>
</feature>
<dbReference type="Proteomes" id="UP000578000">
    <property type="component" value="Unassembled WGS sequence"/>
</dbReference>
<organism evidence="2 3">
    <name type="scientific">Acetobacter lovaniensis</name>
    <dbReference type="NCBI Taxonomy" id="104100"/>
    <lineage>
        <taxon>Bacteria</taxon>
        <taxon>Pseudomonadati</taxon>
        <taxon>Pseudomonadota</taxon>
        <taxon>Alphaproteobacteria</taxon>
        <taxon>Acetobacterales</taxon>
        <taxon>Acetobacteraceae</taxon>
        <taxon>Acetobacter</taxon>
    </lineage>
</organism>
<name>A0A841QH52_9PROT</name>
<gene>
    <name evidence="2" type="ORF">HNR55_002378</name>
</gene>
<accession>A0A841QH52</accession>
<evidence type="ECO:0008006" key="4">
    <source>
        <dbReference type="Google" id="ProtNLM"/>
    </source>
</evidence>
<comment type="caution">
    <text evidence="2">The sequence shown here is derived from an EMBL/GenBank/DDBJ whole genome shotgun (WGS) entry which is preliminary data.</text>
</comment>
<dbReference type="EMBL" id="JACHIE010000010">
    <property type="protein sequence ID" value="MBB6457776.1"/>
    <property type="molecule type" value="Genomic_DNA"/>
</dbReference>
<keyword evidence="3" id="KW-1185">Reference proteome</keyword>
<sequence length="202" mass="22539">MTDPRVEAAIDAVIKARGWRDSRWGDGAIGGFDYSTEEKKRHVIRDHEAEAREGKTVILFETGDYEEYEREYRRACIRREILAALAAADAAAWRPIASAPKDGSYVDLWVINSDGEGQRITDAYFGPIPHTCGEYGQFCDSCPEEGNFWVDGIFGHEINGEITQWQPLPNPPNATPQRTPDTITIPEVRNDRPISGKEGADG</sequence>
<reference evidence="2 3" key="1">
    <citation type="submission" date="2020-08" db="EMBL/GenBank/DDBJ databases">
        <title>Genomic Encyclopedia of Type Strains, Phase IV (KMG-IV): sequencing the most valuable type-strain genomes for metagenomic binning, comparative biology and taxonomic classification.</title>
        <authorList>
            <person name="Goeker M."/>
        </authorList>
    </citation>
    <scope>NUCLEOTIDE SEQUENCE [LARGE SCALE GENOMIC DNA]</scope>
    <source>
        <strain evidence="2 3">DSM 4491</strain>
    </source>
</reference>
<evidence type="ECO:0000313" key="2">
    <source>
        <dbReference type="EMBL" id="MBB6457776.1"/>
    </source>
</evidence>
<dbReference type="RefSeq" id="WP_166115472.1">
    <property type="nucleotide sequence ID" value="NZ_BAABDB010000010.1"/>
</dbReference>
<evidence type="ECO:0000313" key="3">
    <source>
        <dbReference type="Proteomes" id="UP000578000"/>
    </source>
</evidence>
<protein>
    <recommendedName>
        <fullName evidence="4">DUF551 domain-containing protein</fullName>
    </recommendedName>
</protein>
<evidence type="ECO:0000256" key="1">
    <source>
        <dbReference type="SAM" id="MobiDB-lite"/>
    </source>
</evidence>
<feature type="compositionally biased region" description="Basic and acidic residues" evidence="1">
    <location>
        <begin position="188"/>
        <end position="202"/>
    </location>
</feature>
<dbReference type="AlphaFoldDB" id="A0A841QH52"/>
<proteinExistence type="predicted"/>